<reference evidence="1 2" key="1">
    <citation type="journal article" date="2012" name="Nucleic Acids Res.">
        <title>Sequencing of the smallest Apicomplexan genome from the human pathogen Babesia microti.</title>
        <authorList>
            <person name="Cornillot E."/>
            <person name="Hadj-Kaddour K."/>
            <person name="Dassouli A."/>
            <person name="Noel B."/>
            <person name="Ranwez V."/>
            <person name="Vacherie B."/>
            <person name="Augagneur Y."/>
            <person name="Bres V."/>
            <person name="Duclos A."/>
            <person name="Randazzo S."/>
            <person name="Carcy B."/>
            <person name="Debierre-Grockiego F."/>
            <person name="Delbecq S."/>
            <person name="Moubri-Menage K."/>
            <person name="Shams-Eldin H."/>
            <person name="Usmani-Brown S."/>
            <person name="Bringaud F."/>
            <person name="Wincker P."/>
            <person name="Vivares C.P."/>
            <person name="Schwarz R.T."/>
            <person name="Schetters T.P."/>
            <person name="Krause P.J."/>
            <person name="Gorenflot A."/>
            <person name="Berry V."/>
            <person name="Barbe V."/>
            <person name="Ben Mamoun C."/>
        </authorList>
    </citation>
    <scope>NUCLEOTIDE SEQUENCE [LARGE SCALE GENOMIC DNA]</scope>
    <source>
        <strain evidence="1 2">RI</strain>
    </source>
</reference>
<protein>
    <submittedName>
        <fullName evidence="1">Uncharacterized protein</fullName>
    </submittedName>
</protein>
<reference evidence="1 2" key="3">
    <citation type="journal article" date="2016" name="Sci. Rep.">
        <title>Genome-wide diversity and gene expression profiling of Babesia microti isolates identify polymorphic genes that mediate host-pathogen interactions.</title>
        <authorList>
            <person name="Silva J.C."/>
            <person name="Cornillot E."/>
            <person name="McCracken C."/>
            <person name="Usmani-Brown S."/>
            <person name="Dwivedi A."/>
            <person name="Ifeonu O.O."/>
            <person name="Crabtree J."/>
            <person name="Gotia H.T."/>
            <person name="Virji A.Z."/>
            <person name="Reynes C."/>
            <person name="Colinge J."/>
            <person name="Kumar V."/>
            <person name="Lawres L."/>
            <person name="Pazzi J.E."/>
            <person name="Pablo J.V."/>
            <person name="Hung C."/>
            <person name="Brancato J."/>
            <person name="Kumari P."/>
            <person name="Orvis J."/>
            <person name="Tretina K."/>
            <person name="Chibucos M."/>
            <person name="Ott S."/>
            <person name="Sadzewicz L."/>
            <person name="Sengamalay N."/>
            <person name="Shetty A.C."/>
            <person name="Su Q."/>
            <person name="Tallon L."/>
            <person name="Fraser C.M."/>
            <person name="Frutos R."/>
            <person name="Molina D.M."/>
            <person name="Krause P.J."/>
            <person name="Ben Mamoun C."/>
        </authorList>
    </citation>
    <scope>NUCLEOTIDE SEQUENCE [LARGE SCALE GENOMIC DNA]</scope>
    <source>
        <strain evidence="1 2">RI</strain>
    </source>
</reference>
<keyword evidence="2" id="KW-1185">Reference proteome</keyword>
<sequence length="486" mass="56158">MNILISKFHTSSMHYTYWKSVKNFDSFRRMVERSCPSDPSTLTFAFSRLSQFYRSNSHNNNYYNIFKSLESRVLTVPVEGWITRELSSVALSLSFFKHWIDHKTISHMFKSFENSICNLNALDISHIMCFIGNLRNNHDIGINVELNNLLKNISKHLRRRGILRKNLATAKNIICILSSYAKLDITDSQLLSTCCKEVNCRLNELAQPYEVANALNAISRMLSKHTSVDKIVETVICELITRFTELEHVDSESFADFLDSISRLISHGKLDCIDQLLRIFTQTINKRNELINCDEPKVLRVILRSLRNINFKHETFIEHCLKNCENDHESWSFGALCDLISTIGQSDTHKGFINSRINRVIFNKLAIQMSRRKYIPHPDTLINLAIICHYDYKLLCYAEKLIVYLLVTSVQSKIPISTVDKLNVSATILLQTRPQIISKLDISTLKMLCDMAKMDNIIGFQNVNLQPMLSEIEGRLEQKFKHLIVQ</sequence>
<accession>I7J549</accession>
<evidence type="ECO:0000313" key="2">
    <source>
        <dbReference type="Proteomes" id="UP000002899"/>
    </source>
</evidence>
<organism evidence="1 2">
    <name type="scientific">Babesia microti (strain RI)</name>
    <dbReference type="NCBI Taxonomy" id="1133968"/>
    <lineage>
        <taxon>Eukaryota</taxon>
        <taxon>Sar</taxon>
        <taxon>Alveolata</taxon>
        <taxon>Apicomplexa</taxon>
        <taxon>Aconoidasida</taxon>
        <taxon>Piroplasmida</taxon>
        <taxon>Babesiidae</taxon>
        <taxon>Babesia</taxon>
    </lineage>
</organism>
<dbReference type="KEGG" id="bmic:BMR1_01G00350"/>
<dbReference type="AlphaFoldDB" id="I7J549"/>
<name>I7J549_BABMR</name>
<proteinExistence type="predicted"/>
<dbReference type="EMBL" id="FO082871">
    <property type="protein sequence ID" value="CCF72542.1"/>
    <property type="molecule type" value="Genomic_DNA"/>
</dbReference>
<dbReference type="GeneID" id="24423152"/>
<dbReference type="VEuPathDB" id="PiroplasmaDB:BMR1_01G00350"/>
<reference evidence="1 2" key="2">
    <citation type="journal article" date="2013" name="PLoS ONE">
        <title>Whole genome mapping and re-organization of the nuclear and mitochondrial genomes of Babesia microti isolates.</title>
        <authorList>
            <person name="Cornillot E."/>
            <person name="Dassouli A."/>
            <person name="Garg A."/>
            <person name="Pachikara N."/>
            <person name="Randazzo S."/>
            <person name="Depoix D."/>
            <person name="Carcy B."/>
            <person name="Delbecq S."/>
            <person name="Frutos R."/>
            <person name="Silva J.C."/>
            <person name="Sutton R."/>
            <person name="Krause P.J."/>
            <person name="Mamoun C.B."/>
        </authorList>
    </citation>
    <scope>NUCLEOTIDE SEQUENCE [LARGE SCALE GENOMIC DNA]</scope>
    <source>
        <strain evidence="1 2">RI</strain>
    </source>
</reference>
<gene>
    <name evidence="1" type="ORF">BMR1_01G00350</name>
</gene>
<evidence type="ECO:0000313" key="1">
    <source>
        <dbReference type="EMBL" id="CCF72542.1"/>
    </source>
</evidence>
<dbReference type="RefSeq" id="XP_012647151.1">
    <property type="nucleotide sequence ID" value="XM_012791697.1"/>
</dbReference>
<dbReference type="Proteomes" id="UP000002899">
    <property type="component" value="Chromosome I"/>
</dbReference>